<proteinExistence type="predicted"/>
<dbReference type="AlphaFoldDB" id="A0A916V240"/>
<evidence type="ECO:0000313" key="2">
    <source>
        <dbReference type="EMBL" id="GGC99109.1"/>
    </source>
</evidence>
<feature type="domain" description="DJ-1/PfpI" evidence="1">
    <location>
        <begin position="72"/>
        <end position="180"/>
    </location>
</feature>
<reference evidence="2" key="2">
    <citation type="submission" date="2020-09" db="EMBL/GenBank/DDBJ databases">
        <authorList>
            <person name="Sun Q."/>
            <person name="Zhou Y."/>
        </authorList>
    </citation>
    <scope>NUCLEOTIDE SEQUENCE</scope>
    <source>
        <strain evidence="2">CGMCC 1.10998</strain>
    </source>
</reference>
<gene>
    <name evidence="2" type="ORF">GCM10011396_53310</name>
</gene>
<dbReference type="InterPro" id="IPR029062">
    <property type="entry name" value="Class_I_gatase-like"/>
</dbReference>
<organism evidence="2 3">
    <name type="scientific">Undibacterium terreum</name>
    <dbReference type="NCBI Taxonomy" id="1224302"/>
    <lineage>
        <taxon>Bacteria</taxon>
        <taxon>Pseudomonadati</taxon>
        <taxon>Pseudomonadota</taxon>
        <taxon>Betaproteobacteria</taxon>
        <taxon>Burkholderiales</taxon>
        <taxon>Oxalobacteraceae</taxon>
        <taxon>Undibacterium</taxon>
    </lineage>
</organism>
<protein>
    <recommendedName>
        <fullName evidence="1">DJ-1/PfpI domain-containing protein</fullName>
    </recommendedName>
</protein>
<evidence type="ECO:0000313" key="3">
    <source>
        <dbReference type="Proteomes" id="UP000637423"/>
    </source>
</evidence>
<comment type="caution">
    <text evidence="2">The sequence shown here is derived from an EMBL/GenBank/DDBJ whole genome shotgun (WGS) entry which is preliminary data.</text>
</comment>
<sequence length="225" mass="24569">MQNVKRHTVYFLLLPDTLLIDMAGPADALLFANRYQKDIHFDLKFISPFPQIRSSVGLLLGELAPLPDELEADAILILPGLVGMEFHYDTPEEKAAIRWLRQQVKPSNRLICICSGALLAAHAGLLSNHAATTHHDHCKDLANIDSSIRVEENRIFVEQGMVSTSAGVTAGIDLALHLISQLAGPLTAHFRCSCPQHGRLYAPGRFRSTTVAVGHAQESYPSCGA</sequence>
<keyword evidence="3" id="KW-1185">Reference proteome</keyword>
<dbReference type="InterPro" id="IPR002818">
    <property type="entry name" value="DJ-1/PfpI"/>
</dbReference>
<accession>A0A916V240</accession>
<dbReference type="SUPFAM" id="SSF52317">
    <property type="entry name" value="Class I glutamine amidotransferase-like"/>
    <property type="match status" value="1"/>
</dbReference>
<dbReference type="Gene3D" id="3.40.50.880">
    <property type="match status" value="1"/>
</dbReference>
<dbReference type="Pfam" id="PF01965">
    <property type="entry name" value="DJ-1_PfpI"/>
    <property type="match status" value="1"/>
</dbReference>
<reference evidence="2" key="1">
    <citation type="journal article" date="2014" name="Int. J. Syst. Evol. Microbiol.">
        <title>Complete genome sequence of Corynebacterium casei LMG S-19264T (=DSM 44701T), isolated from a smear-ripened cheese.</title>
        <authorList>
            <consortium name="US DOE Joint Genome Institute (JGI-PGF)"/>
            <person name="Walter F."/>
            <person name="Albersmeier A."/>
            <person name="Kalinowski J."/>
            <person name="Ruckert C."/>
        </authorList>
    </citation>
    <scope>NUCLEOTIDE SEQUENCE</scope>
    <source>
        <strain evidence="2">CGMCC 1.10998</strain>
    </source>
</reference>
<dbReference type="PANTHER" id="PTHR43130:SF3">
    <property type="entry name" value="HTH-TYPE TRANSCRIPTIONAL REGULATOR RV1931C"/>
    <property type="match status" value="1"/>
</dbReference>
<dbReference type="GO" id="GO:0006355">
    <property type="term" value="P:regulation of DNA-templated transcription"/>
    <property type="evidence" value="ECO:0007669"/>
    <property type="project" value="TreeGrafter"/>
</dbReference>
<dbReference type="InterPro" id="IPR052158">
    <property type="entry name" value="INH-QAR"/>
</dbReference>
<dbReference type="Proteomes" id="UP000637423">
    <property type="component" value="Unassembled WGS sequence"/>
</dbReference>
<dbReference type="EMBL" id="BMED01000008">
    <property type="protein sequence ID" value="GGC99109.1"/>
    <property type="molecule type" value="Genomic_DNA"/>
</dbReference>
<dbReference type="PANTHER" id="PTHR43130">
    <property type="entry name" value="ARAC-FAMILY TRANSCRIPTIONAL REGULATOR"/>
    <property type="match status" value="1"/>
</dbReference>
<name>A0A916V240_9BURK</name>
<evidence type="ECO:0000259" key="1">
    <source>
        <dbReference type="Pfam" id="PF01965"/>
    </source>
</evidence>